<sequence length="270" mass="30499">MSASVLYGALDGAQSDWFRANFHDRGRVHLQQSAELASTGLKAWDSAPAPAIRPLRRMFGQHHAEHYAEPIVRGAHASYFQRRATSADEPQSFRRSLQQMPDPGPLRLDKPEGKRALPEPHGPPPHVSSRGIVSDEIRFKASGHEREPAMPRLSRPIGTKGLRESDQELMYDRAMGRKVRLDLTSYRGRGRAGDLSHSFAPPRRPEEEPNFFKSLKDSPTFIRFCNSLPPRAVVTPHERRTAELHRNHASEVQRERELVATLTLPNFGDE</sequence>
<dbReference type="EMBL" id="BEGY01000049">
    <property type="protein sequence ID" value="GAX80136.1"/>
    <property type="molecule type" value="Genomic_DNA"/>
</dbReference>
<evidence type="ECO:0000256" key="1">
    <source>
        <dbReference type="SAM" id="MobiDB-lite"/>
    </source>
</evidence>
<dbReference type="STRING" id="1157962.A0A250XAR7"/>
<feature type="compositionally biased region" description="Basic and acidic residues" evidence="1">
    <location>
        <begin position="133"/>
        <end position="149"/>
    </location>
</feature>
<gene>
    <name evidence="2" type="ORF">CEUSTIGMA_g7574.t1</name>
</gene>
<accession>A0A250XAR7</accession>
<organism evidence="2 3">
    <name type="scientific">Chlamydomonas eustigma</name>
    <dbReference type="NCBI Taxonomy" id="1157962"/>
    <lineage>
        <taxon>Eukaryota</taxon>
        <taxon>Viridiplantae</taxon>
        <taxon>Chlorophyta</taxon>
        <taxon>core chlorophytes</taxon>
        <taxon>Chlorophyceae</taxon>
        <taxon>CS clade</taxon>
        <taxon>Chlamydomonadales</taxon>
        <taxon>Chlamydomonadaceae</taxon>
        <taxon>Chlamydomonas</taxon>
    </lineage>
</organism>
<feature type="compositionally biased region" description="Basic and acidic residues" evidence="1">
    <location>
        <begin position="107"/>
        <end position="118"/>
    </location>
</feature>
<evidence type="ECO:0000313" key="2">
    <source>
        <dbReference type="EMBL" id="GAX80136.1"/>
    </source>
</evidence>
<evidence type="ECO:0000313" key="3">
    <source>
        <dbReference type="Proteomes" id="UP000232323"/>
    </source>
</evidence>
<dbReference type="OrthoDB" id="544290at2759"/>
<keyword evidence="3" id="KW-1185">Reference proteome</keyword>
<protein>
    <submittedName>
        <fullName evidence="2">Uncharacterized protein</fullName>
    </submittedName>
</protein>
<comment type="caution">
    <text evidence="2">The sequence shown here is derived from an EMBL/GenBank/DDBJ whole genome shotgun (WGS) entry which is preliminary data.</text>
</comment>
<name>A0A250XAR7_9CHLO</name>
<feature type="region of interest" description="Disordered" evidence="1">
    <location>
        <begin position="82"/>
        <end position="165"/>
    </location>
</feature>
<proteinExistence type="predicted"/>
<dbReference type="AlphaFoldDB" id="A0A250XAR7"/>
<dbReference type="Proteomes" id="UP000232323">
    <property type="component" value="Unassembled WGS sequence"/>
</dbReference>
<reference evidence="2 3" key="1">
    <citation type="submission" date="2017-08" db="EMBL/GenBank/DDBJ databases">
        <title>Acidophilic green algal genome provides insights into adaptation to an acidic environment.</title>
        <authorList>
            <person name="Hirooka S."/>
            <person name="Hirose Y."/>
            <person name="Kanesaki Y."/>
            <person name="Higuchi S."/>
            <person name="Fujiwara T."/>
            <person name="Onuma R."/>
            <person name="Era A."/>
            <person name="Ohbayashi R."/>
            <person name="Uzuka A."/>
            <person name="Nozaki H."/>
            <person name="Yoshikawa H."/>
            <person name="Miyagishima S.Y."/>
        </authorList>
    </citation>
    <scope>NUCLEOTIDE SEQUENCE [LARGE SCALE GENOMIC DNA]</scope>
    <source>
        <strain evidence="2 3">NIES-2499</strain>
    </source>
</reference>